<sequence length="418" mass="46472">MDGSETGLYLMHLIAGALAGHGGGDGRDLAADDWHRVHALASRHAVEAIAWAGVTGEPELEAQVPQDLRARWAREADATLVRQLTFEAEREEIASRLAEHGISTAALKGAVLARRYPAPGLRSMGDNDVLFAVLERRADGRWQPQGAGDSHAHAMDRAYDEAATHIDAVMADLGYERRPTSPMETDLQYLRAPFHFELHRDLLSPRSPVYPYLKDPWPAMVPDGDVPGTFHMTLADEYVFHIVHMHKHFTSAGCGIRFLVDEAVYLRLFADLPERQAVADHIRERLATMGLTGFEATVRSLATALLGERDEGRDGAPLPDREREMFLTLLRSGTFGTLEQQVANARRRTGGTGALGTLRYVASRLYPGSKQIRAVHPLFDRHPWLLPLFPFMRLGSVIRNHPRKLLAELRLVFGRGRG</sequence>
<name>A0A938WZ32_9BIFI</name>
<dbReference type="Proteomes" id="UP000718821">
    <property type="component" value="Unassembled WGS sequence"/>
</dbReference>
<reference evidence="1" key="1">
    <citation type="submission" date="2020-08" db="EMBL/GenBank/DDBJ databases">
        <authorList>
            <person name="Cejkova D."/>
            <person name="Kubasova T."/>
            <person name="Jahodarova E."/>
            <person name="Rychlik I."/>
        </authorList>
    </citation>
    <scope>NUCLEOTIDE SEQUENCE</scope>
    <source>
        <strain evidence="1">An836</strain>
    </source>
</reference>
<evidence type="ECO:0000313" key="2">
    <source>
        <dbReference type="Proteomes" id="UP000718821"/>
    </source>
</evidence>
<dbReference type="AlphaFoldDB" id="A0A938WZ32"/>
<reference evidence="1" key="2">
    <citation type="journal article" date="2021" name="Sci. Rep.">
        <title>The distribution of antibiotic resistance genes in chicken gut microbiota commensals.</title>
        <authorList>
            <person name="Juricova H."/>
            <person name="Matiasovicova J."/>
            <person name="Kubasova T."/>
            <person name="Cejkova D."/>
            <person name="Rychlik I."/>
        </authorList>
    </citation>
    <scope>NUCLEOTIDE SEQUENCE</scope>
    <source>
        <strain evidence="1">An836</strain>
    </source>
</reference>
<evidence type="ECO:0000313" key="1">
    <source>
        <dbReference type="EMBL" id="MBM6699683.1"/>
    </source>
</evidence>
<protein>
    <submittedName>
        <fullName evidence="1">Nucleotidyltransferase family protein</fullName>
    </submittedName>
</protein>
<organism evidence="1 2">
    <name type="scientific">Bifidobacterium pullorum subsp. saeculare</name>
    <dbReference type="NCBI Taxonomy" id="78257"/>
    <lineage>
        <taxon>Bacteria</taxon>
        <taxon>Bacillati</taxon>
        <taxon>Actinomycetota</taxon>
        <taxon>Actinomycetes</taxon>
        <taxon>Bifidobacteriales</taxon>
        <taxon>Bifidobacteriaceae</taxon>
        <taxon>Bifidobacterium</taxon>
    </lineage>
</organism>
<proteinExistence type="predicted"/>
<gene>
    <name evidence="1" type="ORF">H7U32_05010</name>
</gene>
<keyword evidence="2" id="KW-1185">Reference proteome</keyword>
<comment type="caution">
    <text evidence="1">The sequence shown here is derived from an EMBL/GenBank/DDBJ whole genome shotgun (WGS) entry which is preliminary data.</text>
</comment>
<dbReference type="EMBL" id="JACLYU010000007">
    <property type="protein sequence ID" value="MBM6699683.1"/>
    <property type="molecule type" value="Genomic_DNA"/>
</dbReference>
<accession>A0A938WZ32</accession>
<dbReference type="Pfam" id="PF14907">
    <property type="entry name" value="NTP_transf_5"/>
    <property type="match status" value="2"/>
</dbReference>
<dbReference type="InterPro" id="IPR039498">
    <property type="entry name" value="NTP_transf_5"/>
</dbReference>
<dbReference type="RefSeq" id="WP_204468630.1">
    <property type="nucleotide sequence ID" value="NZ_JACLYU010000007.1"/>
</dbReference>